<sequence>MSDEQEIVNAVNRFEVMFRGIAGLDDLSISETRGLFIALSDLIAEIVVSCSDEADPFLDLIRAKIERLRAVDDTRIDRERLQ</sequence>
<dbReference type="EMBL" id="QTUJ01000002">
    <property type="protein sequence ID" value="REF69942.1"/>
    <property type="molecule type" value="Genomic_DNA"/>
</dbReference>
<dbReference type="RefSeq" id="WP_116222062.1">
    <property type="nucleotide sequence ID" value="NZ_CP038197.1"/>
</dbReference>
<gene>
    <name evidence="1" type="ORF">BDD41_2661</name>
</gene>
<evidence type="ECO:0000313" key="2">
    <source>
        <dbReference type="Proteomes" id="UP000256941"/>
    </source>
</evidence>
<name>A0A3D9XP46_PARVE</name>
<organism evidence="1 2">
    <name type="scientific">Paracoccus versutus</name>
    <name type="common">Thiobacillus versutus</name>
    <dbReference type="NCBI Taxonomy" id="34007"/>
    <lineage>
        <taxon>Bacteria</taxon>
        <taxon>Pseudomonadati</taxon>
        <taxon>Pseudomonadota</taxon>
        <taxon>Alphaproteobacteria</taxon>
        <taxon>Rhodobacterales</taxon>
        <taxon>Paracoccaceae</taxon>
        <taxon>Paracoccus</taxon>
    </lineage>
</organism>
<comment type="caution">
    <text evidence="1">The sequence shown here is derived from an EMBL/GenBank/DDBJ whole genome shotgun (WGS) entry which is preliminary data.</text>
</comment>
<dbReference type="AlphaFoldDB" id="A0A3D9XP46"/>
<evidence type="ECO:0000313" key="1">
    <source>
        <dbReference type="EMBL" id="REF69942.1"/>
    </source>
</evidence>
<dbReference type="Proteomes" id="UP000256941">
    <property type="component" value="Unassembled WGS sequence"/>
</dbReference>
<protein>
    <submittedName>
        <fullName evidence="1">Uncharacterized protein</fullName>
    </submittedName>
</protein>
<proteinExistence type="predicted"/>
<accession>A0A3D9XP46</accession>
<reference evidence="1 2" key="1">
    <citation type="submission" date="2018-08" db="EMBL/GenBank/DDBJ databases">
        <title>Genomic Encyclopedia of Archaeal and Bacterial Type Strains, Phase II (KMG-II): from individual species to whole genera.</title>
        <authorList>
            <person name="Goeker M."/>
        </authorList>
    </citation>
    <scope>NUCLEOTIDE SEQUENCE [LARGE SCALE GENOMIC DNA]</scope>
    <source>
        <strain evidence="1 2">DSM 17099</strain>
    </source>
</reference>